<proteinExistence type="inferred from homology"/>
<dbReference type="InterPro" id="IPR011145">
    <property type="entry name" value="Scavenger_mRNA_decap_enz_N"/>
</dbReference>
<dbReference type="GO" id="GO:0005634">
    <property type="term" value="C:nucleus"/>
    <property type="evidence" value="ECO:0007669"/>
    <property type="project" value="TreeGrafter"/>
</dbReference>
<dbReference type="Gene3D" id="3.30.428.10">
    <property type="entry name" value="HIT-like"/>
    <property type="match status" value="1"/>
</dbReference>
<dbReference type="PIRSF" id="PIRSF028973">
    <property type="entry name" value="Scavenger_mRNA_decap_enz"/>
    <property type="match status" value="1"/>
</dbReference>
<dbReference type="FunFam" id="3.30.428.10:FF:000016">
    <property type="entry name" value="Scavenger mRNA decapping enzyme"/>
    <property type="match status" value="1"/>
</dbReference>
<dbReference type="GO" id="GO:0000290">
    <property type="term" value="P:deadenylation-dependent decapping of nuclear-transcribed mRNA"/>
    <property type="evidence" value="ECO:0007669"/>
    <property type="project" value="InterPro"/>
</dbReference>
<comment type="similarity">
    <text evidence="1">Belongs to the HIT family.</text>
</comment>
<dbReference type="Gene3D" id="3.30.200.40">
    <property type="entry name" value="Scavenger mRNA decapping enzyme, N-terminal domain"/>
    <property type="match status" value="1"/>
</dbReference>
<dbReference type="Pfam" id="PF05652">
    <property type="entry name" value="DcpS"/>
    <property type="match status" value="1"/>
</dbReference>
<dbReference type="GO" id="GO:0016787">
    <property type="term" value="F:hydrolase activity"/>
    <property type="evidence" value="ECO:0007669"/>
    <property type="project" value="InterPro"/>
</dbReference>
<protein>
    <recommendedName>
        <fullName evidence="5">Scavenger mRNA decapping enzyme</fullName>
    </recommendedName>
</protein>
<dbReference type="PANTHER" id="PTHR12978:SF0">
    <property type="entry name" value="M7GPPPX DIPHOSPHATASE"/>
    <property type="match status" value="1"/>
</dbReference>
<dbReference type="GO" id="GO:0000932">
    <property type="term" value="C:P-body"/>
    <property type="evidence" value="ECO:0007669"/>
    <property type="project" value="TreeGrafter"/>
</dbReference>
<evidence type="ECO:0000313" key="4">
    <source>
        <dbReference type="Proteomes" id="UP000799438"/>
    </source>
</evidence>
<gene>
    <name evidence="3" type="ORF">K452DRAFT_247121</name>
</gene>
<dbReference type="SUPFAM" id="SSF54197">
    <property type="entry name" value="HIT-like"/>
    <property type="match status" value="1"/>
</dbReference>
<evidence type="ECO:0000313" key="3">
    <source>
        <dbReference type="EMBL" id="KAF2143744.1"/>
    </source>
</evidence>
<evidence type="ECO:0008006" key="5">
    <source>
        <dbReference type="Google" id="ProtNLM"/>
    </source>
</evidence>
<dbReference type="PANTHER" id="PTHR12978">
    <property type="entry name" value="HISTIDINE TRIAD HIT PROTEIN MEMBER"/>
    <property type="match status" value="1"/>
</dbReference>
<accession>A0A6A6BKD4</accession>
<dbReference type="EMBL" id="ML995481">
    <property type="protein sequence ID" value="KAF2143744.1"/>
    <property type="molecule type" value="Genomic_DNA"/>
</dbReference>
<dbReference type="Pfam" id="PF11969">
    <property type="entry name" value="DcpS_C"/>
    <property type="match status" value="1"/>
</dbReference>
<dbReference type="GeneID" id="54295542"/>
<reference evidence="3" key="1">
    <citation type="journal article" date="2020" name="Stud. Mycol.">
        <title>101 Dothideomycetes genomes: a test case for predicting lifestyles and emergence of pathogens.</title>
        <authorList>
            <person name="Haridas S."/>
            <person name="Albert R."/>
            <person name="Binder M."/>
            <person name="Bloem J."/>
            <person name="Labutti K."/>
            <person name="Salamov A."/>
            <person name="Andreopoulos B."/>
            <person name="Baker S."/>
            <person name="Barry K."/>
            <person name="Bills G."/>
            <person name="Bluhm B."/>
            <person name="Cannon C."/>
            <person name="Castanera R."/>
            <person name="Culley D."/>
            <person name="Daum C."/>
            <person name="Ezra D."/>
            <person name="Gonzalez J."/>
            <person name="Henrissat B."/>
            <person name="Kuo A."/>
            <person name="Liang C."/>
            <person name="Lipzen A."/>
            <person name="Lutzoni F."/>
            <person name="Magnuson J."/>
            <person name="Mondo S."/>
            <person name="Nolan M."/>
            <person name="Ohm R."/>
            <person name="Pangilinan J."/>
            <person name="Park H.-J."/>
            <person name="Ramirez L."/>
            <person name="Alfaro M."/>
            <person name="Sun H."/>
            <person name="Tritt A."/>
            <person name="Yoshinaga Y."/>
            <person name="Zwiers L.-H."/>
            <person name="Turgeon B."/>
            <person name="Goodwin S."/>
            <person name="Spatafora J."/>
            <person name="Crous P."/>
            <person name="Grigoriev I."/>
        </authorList>
    </citation>
    <scope>NUCLEOTIDE SEQUENCE</scope>
    <source>
        <strain evidence="3">CBS 121167</strain>
    </source>
</reference>
<evidence type="ECO:0000256" key="1">
    <source>
        <dbReference type="ARBA" id="ARBA00010208"/>
    </source>
</evidence>
<dbReference type="OrthoDB" id="10264956at2759"/>
<name>A0A6A6BKD4_9PEZI</name>
<evidence type="ECO:0000256" key="2">
    <source>
        <dbReference type="PIRSR" id="PIRSR028973-1"/>
    </source>
</evidence>
<feature type="active site" description="Nucleophile" evidence="2">
    <location>
        <position position="247"/>
    </location>
</feature>
<dbReference type="SUPFAM" id="SSF102860">
    <property type="entry name" value="mRNA decapping enzyme DcpS N-terminal domain"/>
    <property type="match status" value="1"/>
</dbReference>
<dbReference type="Proteomes" id="UP000799438">
    <property type="component" value="Unassembled WGS sequence"/>
</dbReference>
<dbReference type="InterPro" id="IPR036265">
    <property type="entry name" value="HIT-like_sf"/>
</dbReference>
<sequence length="315" mass="36133">MASTNPEVEALIPQFKLEKLLNQDQAGRRIILLGTIQDKHSILLAERAAFSIEKVQLESFSTSLKNVKNLGANDIYSWFLASTSSEPDSSQPPDLKINLIWPCTEKHIKKYSQQGIRLVTETPEIYKNNVRPYIEKQRGEGRLDWIFNIIEGRTEQEDVFYREHGEEGFLVLPDLNWDRKTMTSLHLLGLVERRDIWSVRDLQKKHITWLQHMREKLLEATVKLYPELEKDQLKLYIHYQPTYYHFHIHIVHVALEAGATQATGKALGLENIIGQLETIGGADEAAGMAEVSLTYTVGEASELWTEIFQPLRKGA</sequence>
<dbReference type="AlphaFoldDB" id="A0A6A6BKD4"/>
<dbReference type="InterPro" id="IPR008594">
    <property type="entry name" value="DcpS/DCS2"/>
</dbReference>
<dbReference type="RefSeq" id="XP_033399456.1">
    <property type="nucleotide sequence ID" value="XM_033538046.1"/>
</dbReference>
<organism evidence="3 4">
    <name type="scientific">Aplosporella prunicola CBS 121167</name>
    <dbReference type="NCBI Taxonomy" id="1176127"/>
    <lineage>
        <taxon>Eukaryota</taxon>
        <taxon>Fungi</taxon>
        <taxon>Dikarya</taxon>
        <taxon>Ascomycota</taxon>
        <taxon>Pezizomycotina</taxon>
        <taxon>Dothideomycetes</taxon>
        <taxon>Dothideomycetes incertae sedis</taxon>
        <taxon>Botryosphaeriales</taxon>
        <taxon>Aplosporellaceae</taxon>
        <taxon>Aplosporella</taxon>
    </lineage>
</organism>
<keyword evidence="4" id="KW-1185">Reference proteome</keyword>
<dbReference type="GO" id="GO:0000340">
    <property type="term" value="F:RNA 7-methylguanosine cap binding"/>
    <property type="evidence" value="ECO:0007669"/>
    <property type="project" value="TreeGrafter"/>
</dbReference>